<evidence type="ECO:0000313" key="2">
    <source>
        <dbReference type="EMBL" id="MED6121481.1"/>
    </source>
</evidence>
<feature type="compositionally biased region" description="Low complexity" evidence="1">
    <location>
        <begin position="26"/>
        <end position="39"/>
    </location>
</feature>
<sequence>MQYNEAFFARSKRTTTDKHLLELSKPSLSFPWPSSSSSLETHPVTTSLLRSCSYAPPKQTGAPKPQEPPLSRETTQAAKASVNHVEDEVRGEDQPGDPEAVRRQEFGVERGDEDGDVMATRGKELCDVNDWDLVTRWPVLKMEARISSC</sequence>
<proteinExistence type="predicted"/>
<feature type="region of interest" description="Disordered" evidence="1">
    <location>
        <begin position="26"/>
        <end position="115"/>
    </location>
</feature>
<organism evidence="2 3">
    <name type="scientific">Stylosanthes scabra</name>
    <dbReference type="NCBI Taxonomy" id="79078"/>
    <lineage>
        <taxon>Eukaryota</taxon>
        <taxon>Viridiplantae</taxon>
        <taxon>Streptophyta</taxon>
        <taxon>Embryophyta</taxon>
        <taxon>Tracheophyta</taxon>
        <taxon>Spermatophyta</taxon>
        <taxon>Magnoliopsida</taxon>
        <taxon>eudicotyledons</taxon>
        <taxon>Gunneridae</taxon>
        <taxon>Pentapetalae</taxon>
        <taxon>rosids</taxon>
        <taxon>fabids</taxon>
        <taxon>Fabales</taxon>
        <taxon>Fabaceae</taxon>
        <taxon>Papilionoideae</taxon>
        <taxon>50 kb inversion clade</taxon>
        <taxon>dalbergioids sensu lato</taxon>
        <taxon>Dalbergieae</taxon>
        <taxon>Pterocarpus clade</taxon>
        <taxon>Stylosanthes</taxon>
    </lineage>
</organism>
<protein>
    <submittedName>
        <fullName evidence="2">Uncharacterized protein</fullName>
    </submittedName>
</protein>
<name>A0ABU6RBU4_9FABA</name>
<evidence type="ECO:0000256" key="1">
    <source>
        <dbReference type="SAM" id="MobiDB-lite"/>
    </source>
</evidence>
<accession>A0ABU6RBU4</accession>
<feature type="compositionally biased region" description="Basic and acidic residues" evidence="1">
    <location>
        <begin position="84"/>
        <end position="110"/>
    </location>
</feature>
<dbReference type="Proteomes" id="UP001341840">
    <property type="component" value="Unassembled WGS sequence"/>
</dbReference>
<keyword evidence="3" id="KW-1185">Reference proteome</keyword>
<reference evidence="2 3" key="1">
    <citation type="journal article" date="2023" name="Plants (Basel)">
        <title>Bridging the Gap: Combining Genomics and Transcriptomics Approaches to Understand Stylosanthes scabra, an Orphan Legume from the Brazilian Caatinga.</title>
        <authorList>
            <person name="Ferreira-Neto J.R.C."/>
            <person name="da Silva M.D."/>
            <person name="Binneck E."/>
            <person name="de Melo N.F."/>
            <person name="da Silva R.H."/>
            <person name="de Melo A.L.T.M."/>
            <person name="Pandolfi V."/>
            <person name="Bustamante F.O."/>
            <person name="Brasileiro-Vidal A.C."/>
            <person name="Benko-Iseppon A.M."/>
        </authorList>
    </citation>
    <scope>NUCLEOTIDE SEQUENCE [LARGE SCALE GENOMIC DNA]</scope>
    <source>
        <tissue evidence="2">Leaves</tissue>
    </source>
</reference>
<evidence type="ECO:0000313" key="3">
    <source>
        <dbReference type="Proteomes" id="UP001341840"/>
    </source>
</evidence>
<gene>
    <name evidence="2" type="ORF">PIB30_030550</name>
</gene>
<comment type="caution">
    <text evidence="2">The sequence shown here is derived from an EMBL/GenBank/DDBJ whole genome shotgun (WGS) entry which is preliminary data.</text>
</comment>
<dbReference type="EMBL" id="JASCZI010030336">
    <property type="protein sequence ID" value="MED6121481.1"/>
    <property type="molecule type" value="Genomic_DNA"/>
</dbReference>